<evidence type="ECO:0000256" key="1">
    <source>
        <dbReference type="ARBA" id="ARBA00008031"/>
    </source>
</evidence>
<comment type="caution">
    <text evidence="4">The sequence shown here is derived from an EMBL/GenBank/DDBJ whole genome shotgun (WGS) entry which is preliminary data.</text>
</comment>
<dbReference type="Gene3D" id="3.20.20.120">
    <property type="entry name" value="Enolase-like C-terminal domain"/>
    <property type="match status" value="1"/>
</dbReference>
<evidence type="ECO:0000259" key="3">
    <source>
        <dbReference type="SMART" id="SM00922"/>
    </source>
</evidence>
<dbReference type="PROSITE" id="PS00909">
    <property type="entry name" value="MR_MLE_2"/>
    <property type="match status" value="1"/>
</dbReference>
<gene>
    <name evidence="4" type="ORF">GCM10017056_24640</name>
</gene>
<dbReference type="EMBL" id="BNCJ01000005">
    <property type="protein sequence ID" value="GHF51878.1"/>
    <property type="molecule type" value="Genomic_DNA"/>
</dbReference>
<dbReference type="InterPro" id="IPR013341">
    <property type="entry name" value="Mandelate_racemase_N_dom"/>
</dbReference>
<dbReference type="Pfam" id="PF13378">
    <property type="entry name" value="MR_MLE_C"/>
    <property type="match status" value="1"/>
</dbReference>
<dbReference type="PANTHER" id="PTHR48080">
    <property type="entry name" value="D-GALACTONATE DEHYDRATASE-RELATED"/>
    <property type="match status" value="1"/>
</dbReference>
<dbReference type="InterPro" id="IPR029065">
    <property type="entry name" value="Enolase_C-like"/>
</dbReference>
<dbReference type="InterPro" id="IPR029017">
    <property type="entry name" value="Enolase-like_N"/>
</dbReference>
<dbReference type="InterPro" id="IPR013342">
    <property type="entry name" value="Mandelate_racemase_C"/>
</dbReference>
<reference evidence="4" key="1">
    <citation type="journal article" date="2014" name="Int. J. Syst. Evol. Microbiol.">
        <title>Complete genome sequence of Corynebacterium casei LMG S-19264T (=DSM 44701T), isolated from a smear-ripened cheese.</title>
        <authorList>
            <consortium name="US DOE Joint Genome Institute (JGI-PGF)"/>
            <person name="Walter F."/>
            <person name="Albersmeier A."/>
            <person name="Kalinowski J."/>
            <person name="Ruckert C."/>
        </authorList>
    </citation>
    <scope>NUCLEOTIDE SEQUENCE</scope>
    <source>
        <strain evidence="4">KCTC 42650</strain>
    </source>
</reference>
<dbReference type="SUPFAM" id="SSF54826">
    <property type="entry name" value="Enolase N-terminal domain-like"/>
    <property type="match status" value="1"/>
</dbReference>
<evidence type="ECO:0000256" key="2">
    <source>
        <dbReference type="ARBA" id="ARBA00022723"/>
    </source>
</evidence>
<dbReference type="GO" id="GO:0009063">
    <property type="term" value="P:amino acid catabolic process"/>
    <property type="evidence" value="ECO:0007669"/>
    <property type="project" value="InterPro"/>
</dbReference>
<dbReference type="SUPFAM" id="SSF51604">
    <property type="entry name" value="Enolase C-terminal domain-like"/>
    <property type="match status" value="1"/>
</dbReference>
<dbReference type="GO" id="GO:0000287">
    <property type="term" value="F:magnesium ion binding"/>
    <property type="evidence" value="ECO:0007669"/>
    <property type="project" value="UniProtKB-ARBA"/>
</dbReference>
<evidence type="ECO:0000313" key="4">
    <source>
        <dbReference type="EMBL" id="GHF51878.1"/>
    </source>
</evidence>
<dbReference type="GO" id="GO:0003824">
    <property type="term" value="F:catalytic activity"/>
    <property type="evidence" value="ECO:0007669"/>
    <property type="project" value="UniProtKB-ARBA"/>
</dbReference>
<dbReference type="Proteomes" id="UP000626220">
    <property type="component" value="Unassembled WGS sequence"/>
</dbReference>
<keyword evidence="2" id="KW-0479">Metal-binding</keyword>
<dbReference type="RefSeq" id="WP_189680383.1">
    <property type="nucleotide sequence ID" value="NZ_BNCJ01000005.1"/>
</dbReference>
<dbReference type="InterPro" id="IPR036849">
    <property type="entry name" value="Enolase-like_C_sf"/>
</dbReference>
<dbReference type="InterPro" id="IPR018110">
    <property type="entry name" value="Mandel_Rmase/mucon_lact_enz_CS"/>
</dbReference>
<protein>
    <submittedName>
        <fullName evidence="4">Muconate cycloisomerase</fullName>
    </submittedName>
</protein>
<sequence>MKITALRIRPITLPLKVPYHWTQGIRTDFSVNLIELECEDGTIGLGECTVAPDQQASVRILEALASSLIGESLWDAAPLRDRILKTRYMAFGANTMRAANQMLAGLDFAIWDAQGKIAGRPVCDLLGGAFRRRVGYFCFLQGDTVDELAKDAARARAAGERVIYVKVGRADEQVDIEIVRAVRAEIGDTRLRLDANEGWDPYRAIRMCRKFEPFDIDFIEQPTTSWSIDALAHVRRSVGIPIVADQAAFTLFDVYEICRQRAADMICIGPREVGGIQNMLKAAAVAEAAGLNICIHSSFTTGITTAAEYQIARMIPNLDDGNQIMWQLARDNIVAAPSLAPVNGWLEMPDAPGLGITLDQEAVERLSI</sequence>
<feature type="domain" description="Mandelate racemase/muconate lactonizing enzyme C-terminal" evidence="3">
    <location>
        <begin position="145"/>
        <end position="241"/>
    </location>
</feature>
<dbReference type="CDD" id="cd03316">
    <property type="entry name" value="MR_like"/>
    <property type="match status" value="1"/>
</dbReference>
<reference evidence="4" key="2">
    <citation type="submission" date="2020-09" db="EMBL/GenBank/DDBJ databases">
        <authorList>
            <person name="Sun Q."/>
            <person name="Kim S."/>
        </authorList>
    </citation>
    <scope>NUCLEOTIDE SEQUENCE</scope>
    <source>
        <strain evidence="4">KCTC 42650</strain>
    </source>
</reference>
<accession>A0A8J3GYN8</accession>
<comment type="similarity">
    <text evidence="1">Belongs to the mandelate racemase/muconate lactonizing enzyme family.</text>
</comment>
<dbReference type="SMART" id="SM00922">
    <property type="entry name" value="MR_MLE"/>
    <property type="match status" value="1"/>
</dbReference>
<proteinExistence type="inferred from homology"/>
<dbReference type="AlphaFoldDB" id="A0A8J3GYN8"/>
<dbReference type="SFLD" id="SFLDG00180">
    <property type="entry name" value="muconate_cycloisomerase"/>
    <property type="match status" value="1"/>
</dbReference>
<evidence type="ECO:0000313" key="5">
    <source>
        <dbReference type="Proteomes" id="UP000626220"/>
    </source>
</evidence>
<dbReference type="PANTHER" id="PTHR48080:SF3">
    <property type="entry name" value="ENOLASE SUPERFAMILY MEMBER DDB_G0284701"/>
    <property type="match status" value="1"/>
</dbReference>
<dbReference type="InterPro" id="IPR034593">
    <property type="entry name" value="DgoD-like"/>
</dbReference>
<dbReference type="Gene3D" id="3.30.390.10">
    <property type="entry name" value="Enolase-like, N-terminal domain"/>
    <property type="match status" value="1"/>
</dbReference>
<name>A0A8J3GYN8_9RHOB</name>
<organism evidence="4 5">
    <name type="scientific">Seohaeicola zhoushanensis</name>
    <dbReference type="NCBI Taxonomy" id="1569283"/>
    <lineage>
        <taxon>Bacteria</taxon>
        <taxon>Pseudomonadati</taxon>
        <taxon>Pseudomonadota</taxon>
        <taxon>Alphaproteobacteria</taxon>
        <taxon>Rhodobacterales</taxon>
        <taxon>Roseobacteraceae</taxon>
        <taxon>Seohaeicola</taxon>
    </lineage>
</organism>
<dbReference type="SFLD" id="SFLDS00001">
    <property type="entry name" value="Enolase"/>
    <property type="match status" value="1"/>
</dbReference>
<keyword evidence="5" id="KW-1185">Reference proteome</keyword>
<dbReference type="Pfam" id="PF02746">
    <property type="entry name" value="MR_MLE_N"/>
    <property type="match status" value="1"/>
</dbReference>